<dbReference type="InterPro" id="IPR036691">
    <property type="entry name" value="Endo/exonu/phosph_ase_sf"/>
</dbReference>
<feature type="domain" description="Endonuclease/exonuclease/phosphatase" evidence="2">
    <location>
        <begin position="453"/>
        <end position="580"/>
    </location>
</feature>
<evidence type="ECO:0000256" key="1">
    <source>
        <dbReference type="SAM" id="Phobius"/>
    </source>
</evidence>
<keyword evidence="3" id="KW-0540">Nuclease</keyword>
<name>A0AAX1RXW7_9STAP</name>
<evidence type="ECO:0000313" key="3">
    <source>
        <dbReference type="EMBL" id="REI23798.1"/>
    </source>
</evidence>
<keyword evidence="3" id="KW-0255">Endonuclease</keyword>
<dbReference type="AlphaFoldDB" id="A0AAX1RXW7"/>
<dbReference type="PANTHER" id="PTHR42834">
    <property type="entry name" value="ENDONUCLEASE/EXONUCLEASE/PHOSPHATASE FAMILY PROTEIN (AFU_ORTHOLOGUE AFUA_3G09210)"/>
    <property type="match status" value="1"/>
</dbReference>
<protein>
    <submittedName>
        <fullName evidence="3">Endonuclease</fullName>
    </submittedName>
</protein>
<evidence type="ECO:0000259" key="2">
    <source>
        <dbReference type="Pfam" id="PF19580"/>
    </source>
</evidence>
<dbReference type="GO" id="GO:0004519">
    <property type="term" value="F:endonuclease activity"/>
    <property type="evidence" value="ECO:0007669"/>
    <property type="project" value="UniProtKB-KW"/>
</dbReference>
<dbReference type="Pfam" id="PF19580">
    <property type="entry name" value="Exo_endo_phos_3"/>
    <property type="match status" value="1"/>
</dbReference>
<dbReference type="Gene3D" id="3.60.10.10">
    <property type="entry name" value="Endonuclease/exonuclease/phosphatase"/>
    <property type="match status" value="1"/>
</dbReference>
<keyword evidence="1" id="KW-0472">Membrane</keyword>
<keyword evidence="3" id="KW-0378">Hydrolase</keyword>
<gene>
    <name evidence="3" type="ORF">DOS76_03135</name>
</gene>
<dbReference type="RefSeq" id="WP_115856929.1">
    <property type="nucleotide sequence ID" value="NZ_QKXL01000114.1"/>
</dbReference>
<comment type="caution">
    <text evidence="3">The sequence shown here is derived from an EMBL/GenBank/DDBJ whole genome shotgun (WGS) entry which is preliminary data.</text>
</comment>
<proteinExistence type="predicted"/>
<dbReference type="NCBIfam" id="TIGR01167">
    <property type="entry name" value="LPXTG_anchor"/>
    <property type="match status" value="1"/>
</dbReference>
<dbReference type="SUPFAM" id="SSF56219">
    <property type="entry name" value="DNase I-like"/>
    <property type="match status" value="1"/>
</dbReference>
<dbReference type="Proteomes" id="UP000256337">
    <property type="component" value="Unassembled WGS sequence"/>
</dbReference>
<sequence length="722" mass="80597">MKLKAFLILTILFILLGGSSLTPIFHHSILASSSIQIHDIQGTHHQSNQKDQYVHNVRGIVTYQYHHRGQQYMHIQTADKDVDNNPNTSEALVVYTGKDKSDAKVGDAVEVSGIIREYAIEGYADRHDTDLPITELDARKSQNGNIAIKASNQKLPKPIKIQRIPTQIASQQHFDIFDRNQYAIDFWESLEGMRVQVDDVRSVGPEQHGDIFTVLKNTKSETHNGGLMLKPSQQNGQRIPFKLVDNNHKAETFDVKTGDSFKGPLTGVVGYGYQNYKVLIDTQDMKKAYQDSHHFPKGTTIEPSQNKLTVASYNLENFSNNTSSTSDDKAQKIAKGIVTHMKKPDIIGVTEVQDNNGPDEGNADADQSYQRLIRSVVAAGGPTYRYVNIDPEPNEDGGQPNANIRVGFLYNPNRVTFNDTIQHGDATTAVHYKNGQLSHNPGRIEPNAQAFQHSRKPLAAQFDFNGEQIIAIVNHWNSKGGDDPLFGQKQPVEYQSETQRKSIAQLVGQFVNEIHEDNPNAHVVSVGDYNDFQWSDAVKHLESHNLYNMVNAVEGPSRYSYVYQGNSQTLDHILVSQKLKPFTQLDMIHVNSDFTDLSGRASDHDPLLAQIDFEQYKAAHSSSSTHTSNTISVIDQKKSDGQLLIQNLKQLPQSEKNKYKAEVSSADTFTDIQKAIDTAQKHNDQLPTTGERFAIFGIILGLPLIIIGLVIIFKRPQKGAKS</sequence>
<dbReference type="EMBL" id="QKYD01000054">
    <property type="protein sequence ID" value="REI23798.1"/>
    <property type="molecule type" value="Genomic_DNA"/>
</dbReference>
<dbReference type="InterPro" id="IPR005135">
    <property type="entry name" value="Endo/exonuclease/phosphatase"/>
</dbReference>
<organism evidence="3 4">
    <name type="scientific">Staphylococcus felis</name>
    <dbReference type="NCBI Taxonomy" id="46127"/>
    <lineage>
        <taxon>Bacteria</taxon>
        <taxon>Bacillati</taxon>
        <taxon>Bacillota</taxon>
        <taxon>Bacilli</taxon>
        <taxon>Bacillales</taxon>
        <taxon>Staphylococcaceae</taxon>
        <taxon>Staphylococcus</taxon>
    </lineage>
</organism>
<dbReference type="PANTHER" id="PTHR42834:SF1">
    <property type="entry name" value="ENDONUCLEASE_EXONUCLEASE_PHOSPHATASE FAMILY PROTEIN (AFU_ORTHOLOGUE AFUA_3G09210)"/>
    <property type="match status" value="1"/>
</dbReference>
<reference evidence="3 4" key="1">
    <citation type="journal article" date="2018" name="Vet. Microbiol.">
        <title>Characterisation of Staphylococcus felis isolated from cats using whole genome sequencing.</title>
        <authorList>
            <person name="Worthing K."/>
            <person name="Pang S."/>
            <person name="Trott D.J."/>
            <person name="Abraham S."/>
            <person name="Coombs G.W."/>
            <person name="Jordan D."/>
            <person name="McIntyre L."/>
            <person name="Davies M.R."/>
            <person name="Norris J."/>
        </authorList>
    </citation>
    <scope>NUCLEOTIDE SEQUENCE [LARGE SCALE GENOMIC DNA]</scope>
    <source>
        <strain evidence="3 4">F25</strain>
    </source>
</reference>
<feature type="transmembrane region" description="Helical" evidence="1">
    <location>
        <begin position="693"/>
        <end position="713"/>
    </location>
</feature>
<dbReference type="CDD" id="cd04486">
    <property type="entry name" value="YhcR_OBF_like"/>
    <property type="match status" value="1"/>
</dbReference>
<evidence type="ECO:0000313" key="4">
    <source>
        <dbReference type="Proteomes" id="UP000256337"/>
    </source>
</evidence>
<keyword evidence="1" id="KW-0812">Transmembrane</keyword>
<accession>A0AAX1RXW7</accession>
<keyword evidence="1" id="KW-1133">Transmembrane helix</keyword>